<proteinExistence type="predicted"/>
<evidence type="ECO:0000256" key="2">
    <source>
        <dbReference type="ARBA" id="ARBA00023125"/>
    </source>
</evidence>
<dbReference type="InterPro" id="IPR019888">
    <property type="entry name" value="Tscrpt_reg_AsnC-like"/>
</dbReference>
<dbReference type="SUPFAM" id="SSF54909">
    <property type="entry name" value="Dimeric alpha+beta barrel"/>
    <property type="match status" value="1"/>
</dbReference>
<dbReference type="Pfam" id="PF13404">
    <property type="entry name" value="HTH_AsnC-type"/>
    <property type="match status" value="1"/>
</dbReference>
<gene>
    <name evidence="5" type="ORF">VB264_19910</name>
</gene>
<dbReference type="InterPro" id="IPR011008">
    <property type="entry name" value="Dimeric_a/b-barrel"/>
</dbReference>
<dbReference type="CDD" id="cd00090">
    <property type="entry name" value="HTH_ARSR"/>
    <property type="match status" value="1"/>
</dbReference>
<dbReference type="Pfam" id="PF01037">
    <property type="entry name" value="AsnC_trans_reg"/>
    <property type="match status" value="1"/>
</dbReference>
<name>A0ABU5QSU1_9BACT</name>
<dbReference type="Gene3D" id="1.10.10.10">
    <property type="entry name" value="Winged helix-like DNA-binding domain superfamily/Winged helix DNA-binding domain"/>
    <property type="match status" value="1"/>
</dbReference>
<accession>A0ABU5QSU1</accession>
<comment type="caution">
    <text evidence="5">The sequence shown here is derived from an EMBL/GenBank/DDBJ whole genome shotgun (WGS) entry which is preliminary data.</text>
</comment>
<feature type="domain" description="HTH asnC-type" evidence="4">
    <location>
        <begin position="3"/>
        <end position="64"/>
    </location>
</feature>
<dbReference type="PROSITE" id="PS00519">
    <property type="entry name" value="HTH_ASNC_1"/>
    <property type="match status" value="1"/>
</dbReference>
<keyword evidence="3" id="KW-0804">Transcription</keyword>
<sequence>MELDKLHWNILALLQENARFSFAEIGRKVGLSAPAVAERVQKLEEIGVIKRFGVDLDFGKLGYSLKASILFKAQNGKMQSFLAHISQMPEVYQCDRITGEYCLVMKVIVKHPNDLENIINQFSEYGEPTTSVILSSPVEYKVVKQGS</sequence>
<dbReference type="SMART" id="SM00344">
    <property type="entry name" value="HTH_ASNC"/>
    <property type="match status" value="1"/>
</dbReference>
<dbReference type="InterPro" id="IPR000485">
    <property type="entry name" value="AsnC-type_HTH_dom"/>
</dbReference>
<dbReference type="EMBL" id="JAYFUL010000044">
    <property type="protein sequence ID" value="MEA5260073.1"/>
    <property type="molecule type" value="Genomic_DNA"/>
</dbReference>
<dbReference type="Gene3D" id="3.30.70.920">
    <property type="match status" value="1"/>
</dbReference>
<dbReference type="PRINTS" id="PR00033">
    <property type="entry name" value="HTHASNC"/>
</dbReference>
<keyword evidence="6" id="KW-1185">Reference proteome</keyword>
<evidence type="ECO:0000313" key="6">
    <source>
        <dbReference type="Proteomes" id="UP001304671"/>
    </source>
</evidence>
<keyword evidence="1" id="KW-0805">Transcription regulation</keyword>
<protein>
    <submittedName>
        <fullName evidence="5">Lrp/AsnC family transcriptional regulator</fullName>
    </submittedName>
</protein>
<dbReference type="InterPro" id="IPR019887">
    <property type="entry name" value="Tscrpt_reg_AsnC/Lrp_C"/>
</dbReference>
<dbReference type="PANTHER" id="PTHR30154">
    <property type="entry name" value="LEUCINE-RESPONSIVE REGULATORY PROTEIN"/>
    <property type="match status" value="1"/>
</dbReference>
<dbReference type="InterPro" id="IPR019885">
    <property type="entry name" value="Tscrpt_reg_HTH_AsnC-type_CS"/>
</dbReference>
<dbReference type="RefSeq" id="WP_323252252.1">
    <property type="nucleotide sequence ID" value="NZ_JAYFUL010000044.1"/>
</dbReference>
<dbReference type="InterPro" id="IPR036390">
    <property type="entry name" value="WH_DNA-bd_sf"/>
</dbReference>
<keyword evidence="2" id="KW-0238">DNA-binding</keyword>
<evidence type="ECO:0000256" key="1">
    <source>
        <dbReference type="ARBA" id="ARBA00023015"/>
    </source>
</evidence>
<dbReference type="InterPro" id="IPR011991">
    <property type="entry name" value="ArsR-like_HTH"/>
</dbReference>
<organism evidence="5 6">
    <name type="scientific">Arcicella aquatica</name>
    <dbReference type="NCBI Taxonomy" id="217141"/>
    <lineage>
        <taxon>Bacteria</taxon>
        <taxon>Pseudomonadati</taxon>
        <taxon>Bacteroidota</taxon>
        <taxon>Cytophagia</taxon>
        <taxon>Cytophagales</taxon>
        <taxon>Flectobacillaceae</taxon>
        <taxon>Arcicella</taxon>
    </lineage>
</organism>
<dbReference type="InterPro" id="IPR036388">
    <property type="entry name" value="WH-like_DNA-bd_sf"/>
</dbReference>
<reference evidence="5 6" key="1">
    <citation type="submission" date="2023-12" db="EMBL/GenBank/DDBJ databases">
        <title>Novel species of the genus Arcicella isolated from rivers.</title>
        <authorList>
            <person name="Lu H."/>
        </authorList>
    </citation>
    <scope>NUCLEOTIDE SEQUENCE [LARGE SCALE GENOMIC DNA]</scope>
    <source>
        <strain evidence="5 6">LMG 21963</strain>
    </source>
</reference>
<evidence type="ECO:0000256" key="3">
    <source>
        <dbReference type="ARBA" id="ARBA00023163"/>
    </source>
</evidence>
<evidence type="ECO:0000313" key="5">
    <source>
        <dbReference type="EMBL" id="MEA5260073.1"/>
    </source>
</evidence>
<dbReference type="PANTHER" id="PTHR30154:SF53">
    <property type="entry name" value="HTH-TYPE TRANSCRIPTIONAL REGULATOR LRPC"/>
    <property type="match status" value="1"/>
</dbReference>
<dbReference type="SUPFAM" id="SSF46785">
    <property type="entry name" value="Winged helix' DNA-binding domain"/>
    <property type="match status" value="1"/>
</dbReference>
<dbReference type="PROSITE" id="PS50956">
    <property type="entry name" value="HTH_ASNC_2"/>
    <property type="match status" value="1"/>
</dbReference>
<dbReference type="Proteomes" id="UP001304671">
    <property type="component" value="Unassembled WGS sequence"/>
</dbReference>
<evidence type="ECO:0000259" key="4">
    <source>
        <dbReference type="PROSITE" id="PS50956"/>
    </source>
</evidence>